<protein>
    <submittedName>
        <fullName evidence="2">Uncharacterized protein</fullName>
    </submittedName>
</protein>
<name>A0A6C0EWV0_9ZZZZ</name>
<proteinExistence type="predicted"/>
<evidence type="ECO:0000313" key="2">
    <source>
        <dbReference type="EMBL" id="QHT33636.1"/>
    </source>
</evidence>
<feature type="region of interest" description="Disordered" evidence="1">
    <location>
        <begin position="1"/>
        <end position="47"/>
    </location>
</feature>
<accession>A0A6C0EWV0</accession>
<organism evidence="2">
    <name type="scientific">viral metagenome</name>
    <dbReference type="NCBI Taxonomy" id="1070528"/>
    <lineage>
        <taxon>unclassified sequences</taxon>
        <taxon>metagenomes</taxon>
        <taxon>organismal metagenomes</taxon>
    </lineage>
</organism>
<evidence type="ECO:0000256" key="1">
    <source>
        <dbReference type="SAM" id="MobiDB-lite"/>
    </source>
</evidence>
<dbReference type="AlphaFoldDB" id="A0A6C0EWV0"/>
<dbReference type="EMBL" id="MN738970">
    <property type="protein sequence ID" value="QHT33636.1"/>
    <property type="molecule type" value="Genomic_DNA"/>
</dbReference>
<reference evidence="2" key="1">
    <citation type="journal article" date="2020" name="Nature">
        <title>Giant virus diversity and host interactions through global metagenomics.</title>
        <authorList>
            <person name="Schulz F."/>
            <person name="Roux S."/>
            <person name="Paez-Espino D."/>
            <person name="Jungbluth S."/>
            <person name="Walsh D.A."/>
            <person name="Denef V.J."/>
            <person name="McMahon K.D."/>
            <person name="Konstantinidis K.T."/>
            <person name="Eloe-Fadrosh E.A."/>
            <person name="Kyrpides N.C."/>
            <person name="Woyke T."/>
        </authorList>
    </citation>
    <scope>NUCLEOTIDE SEQUENCE</scope>
    <source>
        <strain evidence="2">GVMAG-M-3300009161-36</strain>
    </source>
</reference>
<sequence>MPERNGPRSHNGRSATARRVLFSGPGSTDGMYTNTKNGGGMKKGGAQPSATGFMIPFGQRTHIAVPALNKDFLFKFRQYYNAPRHAGPML</sequence>